<evidence type="ECO:0000313" key="3">
    <source>
        <dbReference type="Proteomes" id="UP000480222"/>
    </source>
</evidence>
<reference evidence="2 3" key="1">
    <citation type="submission" date="2020-02" db="EMBL/GenBank/DDBJ databases">
        <authorList>
            <person name="Brisse S."/>
        </authorList>
    </citation>
    <scope>NUCLEOTIDE SEQUENCE [LARGE SCALE GENOMIC DNA]</scope>
    <source>
        <strain evidence="2">CIP107547</strain>
    </source>
</reference>
<organism evidence="2 3">
    <name type="scientific">Corynebacterium diphtheriae</name>
    <dbReference type="NCBI Taxonomy" id="1717"/>
    <lineage>
        <taxon>Bacteria</taxon>
        <taxon>Bacillati</taxon>
        <taxon>Actinomycetota</taxon>
        <taxon>Actinomycetes</taxon>
        <taxon>Mycobacteriales</taxon>
        <taxon>Corynebacteriaceae</taxon>
        <taxon>Corynebacterium</taxon>
    </lineage>
</organism>
<gene>
    <name evidence="2" type="ORF">CIP107547_02311</name>
</gene>
<comment type="caution">
    <text evidence="2">The sequence shown here is derived from an EMBL/GenBank/DDBJ whole genome shotgun (WGS) entry which is preliminary data.</text>
</comment>
<evidence type="ECO:0000256" key="1">
    <source>
        <dbReference type="SAM" id="MobiDB-lite"/>
    </source>
</evidence>
<protein>
    <submittedName>
        <fullName evidence="2">Uncharacterized protein</fullName>
    </submittedName>
</protein>
<sequence>MKCRLFGGERGWRAHQRPPVPTNASQSQPGHGYGKRPTPRSAQPTGPIFVSHKGAESQAAGAVDAAGTLADELIHLVKDLWRSTLDPRDRLANR</sequence>
<dbReference type="AlphaFoldDB" id="A0A811G7Z3"/>
<accession>A0A811G7Z3</accession>
<dbReference type="Proteomes" id="UP000480222">
    <property type="component" value="Unassembled WGS sequence"/>
</dbReference>
<name>A0A811G7Z3_CORDP</name>
<feature type="region of interest" description="Disordered" evidence="1">
    <location>
        <begin position="1"/>
        <end position="49"/>
    </location>
</feature>
<evidence type="ECO:0000313" key="2">
    <source>
        <dbReference type="EMBL" id="CAB0621835.1"/>
    </source>
</evidence>
<dbReference type="EMBL" id="CADDAV010000031">
    <property type="protein sequence ID" value="CAB0621835.1"/>
    <property type="molecule type" value="Genomic_DNA"/>
</dbReference>
<proteinExistence type="predicted"/>